<dbReference type="OMA" id="ICHPMSD"/>
<proteinExistence type="inferred from homology"/>
<dbReference type="HOGENOM" id="CLU_009579_6_3_1"/>
<dbReference type="CTD" id="20232745"/>
<sequence length="347" mass="39826">MFDNITGTTPYCKYKEGDQCYYSDEHLLEQIYAFLKPHTHEWIYCVIFILVFIFGVTGNSLVCFAVWRNVHLRTTTNLFLVNLAVADLLVLILCLPPTFAQTFWETWFLGDVMCKIVEFYQSVSVIVSVFTLTAISVERWFAICRPMSFKEKRKHVIITIGVIWLVGHLASLPRLIIFTATPDQMIPVNLTVLLTSCTPEGYPRVAYINELVCLVLFYLLPIIVMGYTYLSIAICLWSSNICSSLKPHRQNKISMDNLKLINSSIMSLHDKVTSQLKARRRVAKMLIVVVIVFILCFLPVYIWNILRHPIVHQTSKTSSAIGYTVHLLIYINSSINPVIYNFMSGKF</sequence>
<feature type="transmembrane region" description="Helical" evidence="10">
    <location>
        <begin position="215"/>
        <end position="237"/>
    </location>
</feature>
<dbReference type="PRINTS" id="PR01012">
    <property type="entry name" value="NRPEPTIDEYR"/>
</dbReference>
<evidence type="ECO:0000256" key="6">
    <source>
        <dbReference type="ARBA" id="ARBA00023136"/>
    </source>
</evidence>
<dbReference type="PROSITE" id="PS00237">
    <property type="entry name" value="G_PROTEIN_RECEP_F1_1"/>
    <property type="match status" value="1"/>
</dbReference>
<keyword evidence="13" id="KW-1185">Reference proteome</keyword>
<dbReference type="Gene3D" id="1.20.1070.10">
    <property type="entry name" value="Rhodopsin 7-helix transmembrane proteins"/>
    <property type="match status" value="1"/>
</dbReference>
<keyword evidence="7 9" id="KW-0675">Receptor</keyword>
<feature type="transmembrane region" description="Helical" evidence="10">
    <location>
        <begin position="79"/>
        <end position="99"/>
    </location>
</feature>
<dbReference type="EMBL" id="KB202883">
    <property type="protein sequence ID" value="ESO87583.1"/>
    <property type="molecule type" value="Genomic_DNA"/>
</dbReference>
<feature type="transmembrane region" description="Helical" evidence="10">
    <location>
        <begin position="323"/>
        <end position="343"/>
    </location>
</feature>
<feature type="domain" description="G-protein coupled receptors family 1 profile" evidence="11">
    <location>
        <begin position="58"/>
        <end position="340"/>
    </location>
</feature>
<evidence type="ECO:0000256" key="3">
    <source>
        <dbReference type="ARBA" id="ARBA00022692"/>
    </source>
</evidence>
<evidence type="ECO:0000256" key="9">
    <source>
        <dbReference type="RuleBase" id="RU000688"/>
    </source>
</evidence>
<dbReference type="OrthoDB" id="5987936at2759"/>
<dbReference type="KEGG" id="lgi:LOTGIDRAFT_127723"/>
<gene>
    <name evidence="12" type="ORF">LOTGIDRAFT_127723</name>
</gene>
<comment type="subcellular location">
    <subcellularLocation>
        <location evidence="1">Membrane</location>
        <topology evidence="1">Multi-pass membrane protein</topology>
    </subcellularLocation>
</comment>
<dbReference type="GO" id="GO:0005886">
    <property type="term" value="C:plasma membrane"/>
    <property type="evidence" value="ECO:0007669"/>
    <property type="project" value="TreeGrafter"/>
</dbReference>
<keyword evidence="5 9" id="KW-0297">G-protein coupled receptor</keyword>
<evidence type="ECO:0000256" key="7">
    <source>
        <dbReference type="ARBA" id="ARBA00023170"/>
    </source>
</evidence>
<accession>V3Z9I6</accession>
<evidence type="ECO:0000256" key="10">
    <source>
        <dbReference type="SAM" id="Phobius"/>
    </source>
</evidence>
<organism evidence="12 13">
    <name type="scientific">Lottia gigantea</name>
    <name type="common">Giant owl limpet</name>
    <dbReference type="NCBI Taxonomy" id="225164"/>
    <lineage>
        <taxon>Eukaryota</taxon>
        <taxon>Metazoa</taxon>
        <taxon>Spiralia</taxon>
        <taxon>Lophotrochozoa</taxon>
        <taxon>Mollusca</taxon>
        <taxon>Gastropoda</taxon>
        <taxon>Patellogastropoda</taxon>
        <taxon>Lottioidea</taxon>
        <taxon>Lottiidae</taxon>
        <taxon>Lottia</taxon>
    </lineage>
</organism>
<dbReference type="SUPFAM" id="SSF81321">
    <property type="entry name" value="Family A G protein-coupled receptor-like"/>
    <property type="match status" value="1"/>
</dbReference>
<evidence type="ECO:0000259" key="11">
    <source>
        <dbReference type="PROSITE" id="PS50262"/>
    </source>
</evidence>
<dbReference type="AlphaFoldDB" id="V3Z9I6"/>
<reference evidence="12 13" key="1">
    <citation type="journal article" date="2013" name="Nature">
        <title>Insights into bilaterian evolution from three spiralian genomes.</title>
        <authorList>
            <person name="Simakov O."/>
            <person name="Marletaz F."/>
            <person name="Cho S.J."/>
            <person name="Edsinger-Gonzales E."/>
            <person name="Havlak P."/>
            <person name="Hellsten U."/>
            <person name="Kuo D.H."/>
            <person name="Larsson T."/>
            <person name="Lv J."/>
            <person name="Arendt D."/>
            <person name="Savage R."/>
            <person name="Osoegawa K."/>
            <person name="de Jong P."/>
            <person name="Grimwood J."/>
            <person name="Chapman J.A."/>
            <person name="Shapiro H."/>
            <person name="Aerts A."/>
            <person name="Otillar R.P."/>
            <person name="Terry A.Y."/>
            <person name="Boore J.L."/>
            <person name="Grigoriev I.V."/>
            <person name="Lindberg D.R."/>
            <person name="Seaver E.C."/>
            <person name="Weisblat D.A."/>
            <person name="Putnam N.H."/>
            <person name="Rokhsar D.S."/>
        </authorList>
    </citation>
    <scope>NUCLEOTIDE SEQUENCE [LARGE SCALE GENOMIC DNA]</scope>
</reference>
<feature type="transmembrane region" description="Helical" evidence="10">
    <location>
        <begin position="157"/>
        <end position="177"/>
    </location>
</feature>
<name>V3Z9I6_LOTGI</name>
<evidence type="ECO:0000313" key="12">
    <source>
        <dbReference type="EMBL" id="ESO87583.1"/>
    </source>
</evidence>
<dbReference type="PRINTS" id="PR00237">
    <property type="entry name" value="GPCRRHODOPSN"/>
</dbReference>
<evidence type="ECO:0000256" key="8">
    <source>
        <dbReference type="ARBA" id="ARBA00023224"/>
    </source>
</evidence>
<evidence type="ECO:0000256" key="2">
    <source>
        <dbReference type="ARBA" id="ARBA00010663"/>
    </source>
</evidence>
<evidence type="ECO:0000313" key="13">
    <source>
        <dbReference type="Proteomes" id="UP000030746"/>
    </source>
</evidence>
<dbReference type="Pfam" id="PF00001">
    <property type="entry name" value="7tm_1"/>
    <property type="match status" value="1"/>
</dbReference>
<dbReference type="GO" id="GO:0004983">
    <property type="term" value="F:neuropeptide Y receptor activity"/>
    <property type="evidence" value="ECO:0007669"/>
    <property type="project" value="InterPro"/>
</dbReference>
<feature type="transmembrane region" description="Helical" evidence="10">
    <location>
        <begin position="42"/>
        <end position="67"/>
    </location>
</feature>
<dbReference type="PROSITE" id="PS50262">
    <property type="entry name" value="G_PROTEIN_RECEP_F1_2"/>
    <property type="match status" value="1"/>
</dbReference>
<dbReference type="GeneID" id="20232745"/>
<feature type="transmembrane region" description="Helical" evidence="10">
    <location>
        <begin position="119"/>
        <end position="137"/>
    </location>
</feature>
<evidence type="ECO:0000256" key="1">
    <source>
        <dbReference type="ARBA" id="ARBA00004141"/>
    </source>
</evidence>
<keyword evidence="8 9" id="KW-0807">Transducer</keyword>
<dbReference type="InterPro" id="IPR017452">
    <property type="entry name" value="GPCR_Rhodpsn_7TM"/>
</dbReference>
<comment type="similarity">
    <text evidence="2 9">Belongs to the G-protein coupled receptor 1 family.</text>
</comment>
<keyword evidence="6 10" id="KW-0472">Membrane</keyword>
<evidence type="ECO:0000256" key="4">
    <source>
        <dbReference type="ARBA" id="ARBA00022989"/>
    </source>
</evidence>
<keyword evidence="3 9" id="KW-0812">Transmembrane</keyword>
<feature type="transmembrane region" description="Helical" evidence="10">
    <location>
        <begin position="285"/>
        <end position="303"/>
    </location>
</feature>
<dbReference type="PANTHER" id="PTHR45695:SF15">
    <property type="entry name" value="OPSIN RH2"/>
    <property type="match status" value="1"/>
</dbReference>
<dbReference type="Proteomes" id="UP000030746">
    <property type="component" value="Unassembled WGS sequence"/>
</dbReference>
<dbReference type="InterPro" id="IPR000276">
    <property type="entry name" value="GPCR_Rhodpsn"/>
</dbReference>
<protein>
    <recommendedName>
        <fullName evidence="11">G-protein coupled receptors family 1 profile domain-containing protein</fullName>
    </recommendedName>
</protein>
<dbReference type="PANTHER" id="PTHR45695">
    <property type="entry name" value="LEUCOKININ RECEPTOR-RELATED"/>
    <property type="match status" value="1"/>
</dbReference>
<evidence type="ECO:0000256" key="5">
    <source>
        <dbReference type="ARBA" id="ARBA00023040"/>
    </source>
</evidence>
<keyword evidence="4 10" id="KW-1133">Transmembrane helix</keyword>
<dbReference type="InterPro" id="IPR000611">
    <property type="entry name" value="NPY_rcpt"/>
</dbReference>
<dbReference type="RefSeq" id="XP_009061775.1">
    <property type="nucleotide sequence ID" value="XM_009063527.1"/>
</dbReference>